<name>A0A1I4SEN6_9BURK</name>
<evidence type="ECO:0000256" key="1">
    <source>
        <dbReference type="ARBA" id="ARBA00000085"/>
    </source>
</evidence>
<sequence length="583" mass="62845">MEALNGGGGGGGAAWRRLLPRSLRRQFSLVVAGLTLLILAGGVTAVYALRVGSDATDRLAEERMLRMQDAQDLVRRTLLIERESDLLAGAASAEAVRARYGGIAAHLESFDHLADRLAAAGDEGAILDLRQASQLFRNSANVVAQLREAELQAAAAPTPAAAAAAAARARPFQDQLRHQAAAMAAAAQLQSERHSQDFRDAAQALRGDSLRHQRWVAALLAASLLLAWLASYHFLGRHVLSRLQLVSDGLRRREPAEAEAGESAPALAVAVAGGDEIGEMARAVEQFQADRRQLSLAHAALERERGRQQQLIDQLAQVHGQLLQSEKLASVGQLAAGMAHEINNPVGFVNANLGTLRAYVADLLDVLAAYEAVEAELGADSRAALAELKRRIDLPYLRGDIASLLGESLDGLRRVKRIVQDLKDFALVDETELQWANLEDALDSAVNVVHGQLKFKGELRREYAAIPAVECRPLRLNQVFLNLLRNAADAAGEHGRITLRTGRDDAQVWVEVEDNGDGIRQEHLDRLFDPFFTTKPVGSGTGLGLSMAYGIVKTHGGRIEVRSEPGRGAAFRVVLPRQAGGQT</sequence>
<keyword evidence="3" id="KW-0472">Membrane</keyword>
<reference evidence="5 6" key="1">
    <citation type="submission" date="2016-10" db="EMBL/GenBank/DDBJ databases">
        <authorList>
            <person name="de Groot N.N."/>
        </authorList>
    </citation>
    <scope>NUCLEOTIDE SEQUENCE [LARGE SCALE GENOMIC DNA]</scope>
    <source>
        <strain evidence="5 6">ATCC 43154</strain>
    </source>
</reference>
<dbReference type="Pfam" id="PF02518">
    <property type="entry name" value="HATPase_c"/>
    <property type="match status" value="1"/>
</dbReference>
<gene>
    <name evidence="5" type="ORF">SAMN02982985_04732</name>
</gene>
<evidence type="ECO:0000256" key="2">
    <source>
        <dbReference type="ARBA" id="ARBA00012438"/>
    </source>
</evidence>
<dbReference type="EC" id="2.7.13.3" evidence="2"/>
<dbReference type="RefSeq" id="WP_093390171.1">
    <property type="nucleotide sequence ID" value="NZ_FOTW01000026.1"/>
</dbReference>
<dbReference type="Gene3D" id="1.10.287.130">
    <property type="match status" value="1"/>
</dbReference>
<dbReference type="InterPro" id="IPR036890">
    <property type="entry name" value="HATPase_C_sf"/>
</dbReference>
<dbReference type="InterPro" id="IPR003594">
    <property type="entry name" value="HATPase_dom"/>
</dbReference>
<evidence type="ECO:0000259" key="4">
    <source>
        <dbReference type="PROSITE" id="PS50109"/>
    </source>
</evidence>
<dbReference type="SUPFAM" id="SSF55874">
    <property type="entry name" value="ATPase domain of HSP90 chaperone/DNA topoisomerase II/histidine kinase"/>
    <property type="match status" value="1"/>
</dbReference>
<dbReference type="STRING" id="758825.SAMN02982985_04732"/>
<evidence type="ECO:0000313" key="6">
    <source>
        <dbReference type="Proteomes" id="UP000199470"/>
    </source>
</evidence>
<dbReference type="SUPFAM" id="SSF47384">
    <property type="entry name" value="Homodimeric domain of signal transducing histidine kinase"/>
    <property type="match status" value="1"/>
</dbReference>
<dbReference type="PANTHER" id="PTHR43065">
    <property type="entry name" value="SENSOR HISTIDINE KINASE"/>
    <property type="match status" value="1"/>
</dbReference>
<dbReference type="OrthoDB" id="9177862at2"/>
<evidence type="ECO:0000256" key="3">
    <source>
        <dbReference type="SAM" id="Phobius"/>
    </source>
</evidence>
<keyword evidence="5" id="KW-0418">Kinase</keyword>
<dbReference type="GO" id="GO:0000155">
    <property type="term" value="F:phosphorelay sensor kinase activity"/>
    <property type="evidence" value="ECO:0007669"/>
    <property type="project" value="InterPro"/>
</dbReference>
<keyword evidence="3" id="KW-1133">Transmembrane helix</keyword>
<dbReference type="Proteomes" id="UP000199470">
    <property type="component" value="Unassembled WGS sequence"/>
</dbReference>
<dbReference type="AlphaFoldDB" id="A0A1I4SEN6"/>
<dbReference type="EMBL" id="FOTW01000026">
    <property type="protein sequence ID" value="SFM62958.1"/>
    <property type="molecule type" value="Genomic_DNA"/>
</dbReference>
<proteinExistence type="predicted"/>
<accession>A0A1I4SEN6</accession>
<keyword evidence="6" id="KW-1185">Reference proteome</keyword>
<dbReference type="PROSITE" id="PS50109">
    <property type="entry name" value="HIS_KIN"/>
    <property type="match status" value="1"/>
</dbReference>
<dbReference type="PANTHER" id="PTHR43065:SF50">
    <property type="entry name" value="HISTIDINE KINASE"/>
    <property type="match status" value="1"/>
</dbReference>
<feature type="transmembrane region" description="Helical" evidence="3">
    <location>
        <begin position="215"/>
        <end position="235"/>
    </location>
</feature>
<dbReference type="SMART" id="SM00387">
    <property type="entry name" value="HATPase_c"/>
    <property type="match status" value="1"/>
</dbReference>
<comment type="catalytic activity">
    <reaction evidence="1">
        <text>ATP + protein L-histidine = ADP + protein N-phospho-L-histidine.</text>
        <dbReference type="EC" id="2.7.13.3"/>
    </reaction>
</comment>
<feature type="transmembrane region" description="Helical" evidence="3">
    <location>
        <begin position="27"/>
        <end position="49"/>
    </location>
</feature>
<dbReference type="PRINTS" id="PR00344">
    <property type="entry name" value="BCTRLSENSOR"/>
</dbReference>
<dbReference type="Gene3D" id="3.30.565.10">
    <property type="entry name" value="Histidine kinase-like ATPase, C-terminal domain"/>
    <property type="match status" value="1"/>
</dbReference>
<feature type="domain" description="Histidine kinase" evidence="4">
    <location>
        <begin position="337"/>
        <end position="579"/>
    </location>
</feature>
<keyword evidence="3" id="KW-0812">Transmembrane</keyword>
<dbReference type="InterPro" id="IPR036097">
    <property type="entry name" value="HisK_dim/P_sf"/>
</dbReference>
<keyword evidence="5" id="KW-0808">Transferase</keyword>
<evidence type="ECO:0000313" key="5">
    <source>
        <dbReference type="EMBL" id="SFM62958.1"/>
    </source>
</evidence>
<dbReference type="InterPro" id="IPR005467">
    <property type="entry name" value="His_kinase_dom"/>
</dbReference>
<organism evidence="5 6">
    <name type="scientific">Rugamonas rubra</name>
    <dbReference type="NCBI Taxonomy" id="758825"/>
    <lineage>
        <taxon>Bacteria</taxon>
        <taxon>Pseudomonadati</taxon>
        <taxon>Pseudomonadota</taxon>
        <taxon>Betaproteobacteria</taxon>
        <taxon>Burkholderiales</taxon>
        <taxon>Oxalobacteraceae</taxon>
        <taxon>Telluria group</taxon>
        <taxon>Rugamonas</taxon>
    </lineage>
</organism>
<protein>
    <recommendedName>
        <fullName evidence="2">histidine kinase</fullName>
        <ecNumber evidence="2">2.7.13.3</ecNumber>
    </recommendedName>
</protein>
<dbReference type="InterPro" id="IPR004358">
    <property type="entry name" value="Sig_transdc_His_kin-like_C"/>
</dbReference>